<gene>
    <name evidence="1" type="ORF">OCBIM_22037215mg</name>
</gene>
<protein>
    <submittedName>
        <fullName evidence="1">Uncharacterized protein</fullName>
    </submittedName>
</protein>
<evidence type="ECO:0000313" key="1">
    <source>
        <dbReference type="EMBL" id="KOF73857.1"/>
    </source>
</evidence>
<dbReference type="EMBL" id="KQ422966">
    <property type="protein sequence ID" value="KOF73857.1"/>
    <property type="molecule type" value="Genomic_DNA"/>
</dbReference>
<sequence>MLALIIQFIVLSQFNKLKNGPSSMCSFSMLERAGIAWVSKVIFPVIKLQLNHQNI</sequence>
<proteinExistence type="predicted"/>
<reference evidence="1" key="1">
    <citation type="submission" date="2015-07" db="EMBL/GenBank/DDBJ databases">
        <title>MeaNS - Measles Nucleotide Surveillance Program.</title>
        <authorList>
            <person name="Tran T."/>
            <person name="Druce J."/>
        </authorList>
    </citation>
    <scope>NUCLEOTIDE SEQUENCE</scope>
    <source>
        <strain evidence="1">UCB-OBI-ISO-001</strain>
        <tissue evidence="1">Gonad</tissue>
    </source>
</reference>
<name>A0A0L8GA02_OCTBM</name>
<accession>A0A0L8GA02</accession>
<organism evidence="1">
    <name type="scientific">Octopus bimaculoides</name>
    <name type="common">California two-spotted octopus</name>
    <dbReference type="NCBI Taxonomy" id="37653"/>
    <lineage>
        <taxon>Eukaryota</taxon>
        <taxon>Metazoa</taxon>
        <taxon>Spiralia</taxon>
        <taxon>Lophotrochozoa</taxon>
        <taxon>Mollusca</taxon>
        <taxon>Cephalopoda</taxon>
        <taxon>Coleoidea</taxon>
        <taxon>Octopodiformes</taxon>
        <taxon>Octopoda</taxon>
        <taxon>Incirrata</taxon>
        <taxon>Octopodidae</taxon>
        <taxon>Octopus</taxon>
    </lineage>
</organism>
<dbReference type="AlphaFoldDB" id="A0A0L8GA02"/>